<evidence type="ECO:0000313" key="1">
    <source>
        <dbReference type="EMBL" id="ASU35960.1"/>
    </source>
</evidence>
<gene>
    <name evidence="1" type="ORF">MuYL_4075</name>
</gene>
<evidence type="ECO:0008006" key="3">
    <source>
        <dbReference type="Google" id="ProtNLM"/>
    </source>
</evidence>
<dbReference type="EMBL" id="CP022743">
    <property type="protein sequence ID" value="ASU35960.1"/>
    <property type="molecule type" value="Genomic_DNA"/>
</dbReference>
<reference evidence="1 2" key="1">
    <citation type="submission" date="2017-08" db="EMBL/GenBank/DDBJ databases">
        <title>Complete genome sequence of Mucilaginibacter sp. strain BJC16-A31.</title>
        <authorList>
            <consortium name="Henan University of Science and Technology"/>
            <person name="You X."/>
        </authorList>
    </citation>
    <scope>NUCLEOTIDE SEQUENCE [LARGE SCALE GENOMIC DNA]</scope>
    <source>
        <strain evidence="1 2">BJC16-A31</strain>
    </source>
</reference>
<evidence type="ECO:0000313" key="2">
    <source>
        <dbReference type="Proteomes" id="UP000215002"/>
    </source>
</evidence>
<dbReference type="Proteomes" id="UP000215002">
    <property type="component" value="Chromosome"/>
</dbReference>
<keyword evidence="2" id="KW-1185">Reference proteome</keyword>
<dbReference type="AlphaFoldDB" id="A0A223P1R2"/>
<proteinExistence type="predicted"/>
<dbReference type="KEGG" id="muc:MuYL_4075"/>
<protein>
    <recommendedName>
        <fullName evidence="3">MetA-pathway of phenol degradation</fullName>
    </recommendedName>
</protein>
<name>A0A223P1R2_9SPHI</name>
<dbReference type="RefSeq" id="WP_094572048.1">
    <property type="nucleotide sequence ID" value="NZ_CP022743.1"/>
</dbReference>
<accession>A0A223P1R2</accession>
<dbReference type="OrthoDB" id="9782650at2"/>
<sequence length="280" mass="31386">MKKTFTFFFLASLFAFFMLPLKTFAGFPIGKYRNVVVPTFSYYHQKDRFDDKDHVIKGAPGTGFTSYSSSLYIGYGISRRLDLIATIPYLYQQNVIAPGNKLVDAGLGDMTVGVSYNLVNFNYVRFLSVGVSAIVPLYKSYDGVSPLGLGNYGTEVKLMYCGNLPKDVASKGYFNMEFAYRRYYDTQGPDQISFTGTVGYPITKHNQLSLDILLFRSFSSNKAFNNNIFAARDYSFFKPQLNFGHTFTRRFSMFVGGFYIPFGVNTGVGYGGSVLGVIKI</sequence>
<organism evidence="1 2">
    <name type="scientific">Mucilaginibacter xinganensis</name>
    <dbReference type="NCBI Taxonomy" id="1234841"/>
    <lineage>
        <taxon>Bacteria</taxon>
        <taxon>Pseudomonadati</taxon>
        <taxon>Bacteroidota</taxon>
        <taxon>Sphingobacteriia</taxon>
        <taxon>Sphingobacteriales</taxon>
        <taxon>Sphingobacteriaceae</taxon>
        <taxon>Mucilaginibacter</taxon>
    </lineage>
</organism>